<gene>
    <name evidence="1" type="ORF">DFJ65_1661</name>
</gene>
<proteinExistence type="predicted"/>
<accession>A0A3D9UMY3</accession>
<dbReference type="EMBL" id="QTUA01000001">
    <property type="protein sequence ID" value="REF30646.1"/>
    <property type="molecule type" value="Genomic_DNA"/>
</dbReference>
<evidence type="ECO:0000313" key="1">
    <source>
        <dbReference type="EMBL" id="REF30646.1"/>
    </source>
</evidence>
<keyword evidence="2" id="KW-1185">Reference proteome</keyword>
<sequence length="67" mass="7182">MIACSECSASVPTIADARAAKWEPVRGWARPIGQEVTEFEEFMCPGCIVRMLDGLLELLVPKGGASS</sequence>
<name>A0A3D9UMY3_9MICO</name>
<protein>
    <submittedName>
        <fullName evidence="1">Uncharacterized protein</fullName>
    </submittedName>
</protein>
<reference evidence="1 2" key="1">
    <citation type="submission" date="2018-08" db="EMBL/GenBank/DDBJ databases">
        <title>Sequencing the genomes of 1000 actinobacteria strains.</title>
        <authorList>
            <person name="Klenk H.-P."/>
        </authorList>
    </citation>
    <scope>NUCLEOTIDE SEQUENCE [LARGE SCALE GENOMIC DNA]</scope>
    <source>
        <strain evidence="1 2">DSM 22967</strain>
    </source>
</reference>
<comment type="caution">
    <text evidence="1">The sequence shown here is derived from an EMBL/GenBank/DDBJ whole genome shotgun (WGS) entry which is preliminary data.</text>
</comment>
<evidence type="ECO:0000313" key="2">
    <source>
        <dbReference type="Proteomes" id="UP000256253"/>
    </source>
</evidence>
<dbReference type="Proteomes" id="UP000256253">
    <property type="component" value="Unassembled WGS sequence"/>
</dbReference>
<organism evidence="1 2">
    <name type="scientific">Calidifontibacter indicus</name>
    <dbReference type="NCBI Taxonomy" id="419650"/>
    <lineage>
        <taxon>Bacteria</taxon>
        <taxon>Bacillati</taxon>
        <taxon>Actinomycetota</taxon>
        <taxon>Actinomycetes</taxon>
        <taxon>Micrococcales</taxon>
        <taxon>Dermacoccaceae</taxon>
        <taxon>Calidifontibacter</taxon>
    </lineage>
</organism>
<dbReference type="AlphaFoldDB" id="A0A3D9UMY3"/>
<dbReference type="RefSeq" id="WP_115922606.1">
    <property type="nucleotide sequence ID" value="NZ_QTUA01000001.1"/>
</dbReference>